<reference evidence="2" key="1">
    <citation type="submission" date="2021-03" db="EMBL/GenBank/DDBJ databases">
        <title>Draft genome sequence of rust myrtle Austropuccinia psidii MF-1, a brazilian biotype.</title>
        <authorList>
            <person name="Quecine M.C."/>
            <person name="Pachon D.M.R."/>
            <person name="Bonatelli M.L."/>
            <person name="Correr F.H."/>
            <person name="Franceschini L.M."/>
            <person name="Leite T.F."/>
            <person name="Margarido G.R.A."/>
            <person name="Almeida C.A."/>
            <person name="Ferrarezi J.A."/>
            <person name="Labate C.A."/>
        </authorList>
    </citation>
    <scope>NUCLEOTIDE SEQUENCE</scope>
    <source>
        <strain evidence="2">MF-1</strain>
    </source>
</reference>
<gene>
    <name evidence="2" type="ORF">O181_047976</name>
</gene>
<dbReference type="EMBL" id="AVOT02020224">
    <property type="protein sequence ID" value="MBW0508261.1"/>
    <property type="molecule type" value="Genomic_DNA"/>
</dbReference>
<evidence type="ECO:0000256" key="1">
    <source>
        <dbReference type="SAM" id="SignalP"/>
    </source>
</evidence>
<protein>
    <submittedName>
        <fullName evidence="2">Uncharacterized protein</fullName>
    </submittedName>
</protein>
<sequence length="207" mass="22906">MKLLQVFILLVNVSSWHLTMAGSGYYCQLCGEELMFETEPEAVWDEKCGAELVCRVPGCGKTGGQCFYPPYEANLVCPMKCKPAHAVKNRCDRSHGEWLCPEHTEATPPLSTDDRCPYCRTAMAAVRAVKPLWRGKCGAPLHCRIQGCENTGGRCYYPPQTGHYACPEGCTTPIMIHRLTTCGASHEEWLCEEHTTTASNSGRGPMQ</sequence>
<comment type="caution">
    <text evidence="2">The sequence shown here is derived from an EMBL/GenBank/DDBJ whole genome shotgun (WGS) entry which is preliminary data.</text>
</comment>
<name>A0A9Q3DPS4_9BASI</name>
<dbReference type="Proteomes" id="UP000765509">
    <property type="component" value="Unassembled WGS sequence"/>
</dbReference>
<keyword evidence="1" id="KW-0732">Signal</keyword>
<accession>A0A9Q3DPS4</accession>
<organism evidence="2 3">
    <name type="scientific">Austropuccinia psidii MF-1</name>
    <dbReference type="NCBI Taxonomy" id="1389203"/>
    <lineage>
        <taxon>Eukaryota</taxon>
        <taxon>Fungi</taxon>
        <taxon>Dikarya</taxon>
        <taxon>Basidiomycota</taxon>
        <taxon>Pucciniomycotina</taxon>
        <taxon>Pucciniomycetes</taxon>
        <taxon>Pucciniales</taxon>
        <taxon>Sphaerophragmiaceae</taxon>
        <taxon>Austropuccinia</taxon>
    </lineage>
</organism>
<keyword evidence="3" id="KW-1185">Reference proteome</keyword>
<dbReference type="AlphaFoldDB" id="A0A9Q3DPS4"/>
<evidence type="ECO:0000313" key="3">
    <source>
        <dbReference type="Proteomes" id="UP000765509"/>
    </source>
</evidence>
<proteinExistence type="predicted"/>
<feature type="chain" id="PRO_5040217594" evidence="1">
    <location>
        <begin position="22"/>
        <end position="207"/>
    </location>
</feature>
<evidence type="ECO:0000313" key="2">
    <source>
        <dbReference type="EMBL" id="MBW0508261.1"/>
    </source>
</evidence>
<feature type="signal peptide" evidence="1">
    <location>
        <begin position="1"/>
        <end position="21"/>
    </location>
</feature>